<proteinExistence type="predicted"/>
<comment type="caution">
    <text evidence="1">The sequence shown here is derived from an EMBL/GenBank/DDBJ whole genome shotgun (WGS) entry which is preliminary data.</text>
</comment>
<sequence length="229" mass="26078">MFNLKKKLKRFTGVIVINVQSWVLRVELLRELMLFLLNLKSKLIRFLKASKGKMQWLSALLLGVVVGIVSCDMACYDTESNICLKEFSKEVTSSMDDYCRDQIPLIKCISEAASKCKTKFVREAEELYNIHTDACKEGTNLNKAVREHVDCITEATNGADCSSGEGGFELKDKTADEEKCKDLRKNELCMFRKVKSECSRNAGVTFLRMYHPMVRLLTKICEARGHLKI</sequence>
<keyword evidence="2" id="KW-1185">Reference proteome</keyword>
<gene>
    <name evidence="1" type="primary">NCL1_31944</name>
    <name evidence="1" type="ORF">TNCT_362891</name>
</gene>
<accession>A0A8X6FCM2</accession>
<evidence type="ECO:0000313" key="1">
    <source>
        <dbReference type="EMBL" id="GFQ75927.1"/>
    </source>
</evidence>
<dbReference type="OrthoDB" id="6413113at2759"/>
<dbReference type="AlphaFoldDB" id="A0A8X6FCM2"/>
<dbReference type="EMBL" id="BMAO01021609">
    <property type="protein sequence ID" value="GFQ75927.1"/>
    <property type="molecule type" value="Genomic_DNA"/>
</dbReference>
<dbReference type="Proteomes" id="UP000887116">
    <property type="component" value="Unassembled WGS sequence"/>
</dbReference>
<reference evidence="1" key="1">
    <citation type="submission" date="2020-07" db="EMBL/GenBank/DDBJ databases">
        <title>Multicomponent nature underlies the extraordinary mechanical properties of spider dragline silk.</title>
        <authorList>
            <person name="Kono N."/>
            <person name="Nakamura H."/>
            <person name="Mori M."/>
            <person name="Yoshida Y."/>
            <person name="Ohtoshi R."/>
            <person name="Malay A.D."/>
            <person name="Moran D.A.P."/>
            <person name="Tomita M."/>
            <person name="Numata K."/>
            <person name="Arakawa K."/>
        </authorList>
    </citation>
    <scope>NUCLEOTIDE SEQUENCE</scope>
</reference>
<organism evidence="1 2">
    <name type="scientific">Trichonephila clavata</name>
    <name type="common">Joro spider</name>
    <name type="synonym">Nephila clavata</name>
    <dbReference type="NCBI Taxonomy" id="2740835"/>
    <lineage>
        <taxon>Eukaryota</taxon>
        <taxon>Metazoa</taxon>
        <taxon>Ecdysozoa</taxon>
        <taxon>Arthropoda</taxon>
        <taxon>Chelicerata</taxon>
        <taxon>Arachnida</taxon>
        <taxon>Araneae</taxon>
        <taxon>Araneomorphae</taxon>
        <taxon>Entelegynae</taxon>
        <taxon>Araneoidea</taxon>
        <taxon>Nephilidae</taxon>
        <taxon>Trichonephila</taxon>
    </lineage>
</organism>
<protein>
    <submittedName>
        <fullName evidence="1">Uncharacterized protein</fullName>
    </submittedName>
</protein>
<name>A0A8X6FCM2_TRICU</name>
<evidence type="ECO:0000313" key="2">
    <source>
        <dbReference type="Proteomes" id="UP000887116"/>
    </source>
</evidence>